<keyword evidence="3" id="KW-1185">Reference proteome</keyword>
<accession>A0A9W6X0S2</accession>
<evidence type="ECO:0000313" key="2">
    <source>
        <dbReference type="EMBL" id="GMF25858.1"/>
    </source>
</evidence>
<dbReference type="AlphaFoldDB" id="A0A9W6X0S2"/>
<dbReference type="OrthoDB" id="123118at2759"/>
<sequence>MVVTSAPESTARPLPTVSAGLVSSTPPSPRRTSPQATKASAGSPSKSALKSPTKAAAGSSRRAPPSASALNARAINSLELQALEASDAEVLGWSSGAAYSAARATSASLSLVVDSPSPPMFTPTPAPVGTSSRQRQTNSDDSADAEVALQWSRRLRKNSGVESDESSDSVTDVLVEKPAFPLPPASVSPAPSTGHKRPPSPVTPASTKMARASTSAKSSSPARPVAKSASRARPTAKYSKSGKSAKSADPITPASGQSASASAPPYPDALDPRCPSGLKRLPRAGPDEDRRDPPFFHLGPARCWDQVMGSCVVEIQKETVDGKPLVRSTPSSQSGLTALADVPAIVPQVGSSRQDRGGVLAQAPWRSPRNGQGVDRPLRAHTLARGFMRRSRSPLHPDLNPTSSADELALAYQLWQKYSHERKRRSDALRSVLTELYGTLYKAAAEFDAASNTPAP</sequence>
<feature type="compositionally biased region" description="Low complexity" evidence="1">
    <location>
        <begin position="168"/>
        <end position="179"/>
    </location>
</feature>
<evidence type="ECO:0000256" key="1">
    <source>
        <dbReference type="SAM" id="MobiDB-lite"/>
    </source>
</evidence>
<feature type="compositionally biased region" description="Polar residues" evidence="1">
    <location>
        <begin position="35"/>
        <end position="50"/>
    </location>
</feature>
<feature type="compositionally biased region" description="Low complexity" evidence="1">
    <location>
        <begin position="105"/>
        <end position="115"/>
    </location>
</feature>
<dbReference type="EMBL" id="BSXT01000368">
    <property type="protein sequence ID" value="GMF25858.1"/>
    <property type="molecule type" value="Genomic_DNA"/>
</dbReference>
<gene>
    <name evidence="2" type="ORF">Pfra01_000472900</name>
</gene>
<feature type="compositionally biased region" description="Pro residues" evidence="1">
    <location>
        <begin position="116"/>
        <end position="126"/>
    </location>
</feature>
<feature type="compositionally biased region" description="Polar residues" evidence="1">
    <location>
        <begin position="129"/>
        <end position="140"/>
    </location>
</feature>
<name>A0A9W6X0S2_9STRA</name>
<dbReference type="Proteomes" id="UP001165121">
    <property type="component" value="Unassembled WGS sequence"/>
</dbReference>
<feature type="compositionally biased region" description="Low complexity" evidence="1">
    <location>
        <begin position="236"/>
        <end position="263"/>
    </location>
</feature>
<protein>
    <submittedName>
        <fullName evidence="2">Unnamed protein product</fullName>
    </submittedName>
</protein>
<evidence type="ECO:0000313" key="3">
    <source>
        <dbReference type="Proteomes" id="UP001165121"/>
    </source>
</evidence>
<feature type="region of interest" description="Disordered" evidence="1">
    <location>
        <begin position="1"/>
        <end position="69"/>
    </location>
</feature>
<feature type="compositionally biased region" description="Basic and acidic residues" evidence="1">
    <location>
        <begin position="285"/>
        <end position="294"/>
    </location>
</feature>
<proteinExistence type="predicted"/>
<feature type="compositionally biased region" description="Polar residues" evidence="1">
    <location>
        <begin position="212"/>
        <end position="221"/>
    </location>
</feature>
<reference evidence="2" key="1">
    <citation type="submission" date="2023-04" db="EMBL/GenBank/DDBJ databases">
        <title>Phytophthora fragariaefolia NBRC 109709.</title>
        <authorList>
            <person name="Ichikawa N."/>
            <person name="Sato H."/>
            <person name="Tonouchi N."/>
        </authorList>
    </citation>
    <scope>NUCLEOTIDE SEQUENCE</scope>
    <source>
        <strain evidence="2">NBRC 109709</strain>
    </source>
</reference>
<feature type="region of interest" description="Disordered" evidence="1">
    <location>
        <begin position="105"/>
        <end position="294"/>
    </location>
</feature>
<organism evidence="2 3">
    <name type="scientific">Phytophthora fragariaefolia</name>
    <dbReference type="NCBI Taxonomy" id="1490495"/>
    <lineage>
        <taxon>Eukaryota</taxon>
        <taxon>Sar</taxon>
        <taxon>Stramenopiles</taxon>
        <taxon>Oomycota</taxon>
        <taxon>Peronosporomycetes</taxon>
        <taxon>Peronosporales</taxon>
        <taxon>Peronosporaceae</taxon>
        <taxon>Phytophthora</taxon>
    </lineage>
</organism>
<comment type="caution">
    <text evidence="2">The sequence shown here is derived from an EMBL/GenBank/DDBJ whole genome shotgun (WGS) entry which is preliminary data.</text>
</comment>
<feature type="compositionally biased region" description="Low complexity" evidence="1">
    <location>
        <begin position="55"/>
        <end position="69"/>
    </location>
</feature>